<protein>
    <submittedName>
        <fullName evidence="1">Uncharacterized protein</fullName>
    </submittedName>
</protein>
<dbReference type="RefSeq" id="WP_172275671.1">
    <property type="nucleotide sequence ID" value="NZ_CASGMU010000006.1"/>
</dbReference>
<evidence type="ECO:0000313" key="2">
    <source>
        <dbReference type="Proteomes" id="UP000714420"/>
    </source>
</evidence>
<gene>
    <name evidence="1" type="ORF">HPS56_08245</name>
</gene>
<keyword evidence="2" id="KW-1185">Reference proteome</keyword>
<evidence type="ECO:0000313" key="1">
    <source>
        <dbReference type="EMBL" id="NPD92333.1"/>
    </source>
</evidence>
<name>A0ABX2AM82_9BACT</name>
<dbReference type="Proteomes" id="UP000714420">
    <property type="component" value="Unassembled WGS sequence"/>
</dbReference>
<sequence length="82" mass="9488">MTTNDNIAPAITLSDKAQRRIQALREMAKEGTSHERIFLEILTQISCELSNLNDPDANRQFREYFDAISFYSEVLTYIVETE</sequence>
<organism evidence="1 2">
    <name type="scientific">Xylanibacter muris</name>
    <dbReference type="NCBI Taxonomy" id="2736290"/>
    <lineage>
        <taxon>Bacteria</taxon>
        <taxon>Pseudomonadati</taxon>
        <taxon>Bacteroidota</taxon>
        <taxon>Bacteroidia</taxon>
        <taxon>Bacteroidales</taxon>
        <taxon>Prevotellaceae</taxon>
        <taxon>Xylanibacter</taxon>
    </lineage>
</organism>
<reference evidence="1 2" key="1">
    <citation type="submission" date="2020-05" db="EMBL/GenBank/DDBJ databases">
        <title>Distinct polysaccharide utilization as determinants for interspecies competition between intestinal Prevotella spp.</title>
        <authorList>
            <person name="Galvez E.J.C."/>
            <person name="Iljazovic A."/>
            <person name="Strowig T."/>
        </authorList>
    </citation>
    <scope>NUCLEOTIDE SEQUENCE [LARGE SCALE GENOMIC DNA]</scope>
    <source>
        <strain evidence="1 2">PMUR</strain>
    </source>
</reference>
<comment type="caution">
    <text evidence="1">The sequence shown here is derived from an EMBL/GenBank/DDBJ whole genome shotgun (WGS) entry which is preliminary data.</text>
</comment>
<dbReference type="EMBL" id="JABKKF010000007">
    <property type="protein sequence ID" value="NPD92333.1"/>
    <property type="molecule type" value="Genomic_DNA"/>
</dbReference>
<proteinExistence type="predicted"/>
<accession>A0ABX2AM82</accession>